<feature type="transmembrane region" description="Helical" evidence="1">
    <location>
        <begin position="1404"/>
        <end position="1425"/>
    </location>
</feature>
<reference evidence="4" key="1">
    <citation type="submission" date="2016-10" db="EMBL/GenBank/DDBJ databases">
        <authorList>
            <person name="Varghese N."/>
            <person name="Submissions S."/>
        </authorList>
    </citation>
    <scope>NUCLEOTIDE SEQUENCE [LARGE SCALE GENOMIC DNA]</scope>
    <source>
        <strain evidence="4">VPI 5359</strain>
    </source>
</reference>
<dbReference type="Proteomes" id="UP000199652">
    <property type="component" value="Unassembled WGS sequence"/>
</dbReference>
<sequence length="1430" mass="151201">MKSLESSILLSVHTSVTILILMAIFCLFPGSVNAGVDANGRLTAAAPSDLFAMSYINVSSGDPLYTKYNDEWTLAQQEFLDNTQGAFPQSISGITPWNGQAGTVPTPVSDGTRLWYNIATPGELQAVFNLPAATLNNKGIRLTADLDFNGYRFTALANATSANNFAATSIQFDGQGYTLYNFYSDTGFIRATGNSTTIKNLKFKNVVLASTAANAGIGTRPLSLFGSHDAANLRNQVLSNIRIDNAMTVNNTYASILTFGGYQIDRCFLTNAYVLAKNHGTTVSLQTSTTGQTISNTGVVNGYVITGGHSGGFASCYGNANAISATFSNCFANIKVYCSADKAGTFFGYKTTGNLTFTDCFTTGRCEGTQDVGGFYAGADGSGTVNFTRCYTTAQVGVLTAGANLGGFIGNTTNSTYRFADCYAAGEVGSLKTLPSQTGTQGGFSGDYKSGLVFTNCYYDKQTSAMREKGFGGNSYTQSTQPTTTLAGILTTGADGQTGLTEAPGTAGFKGFSSNNSGWRYRSGSYPQLTAFSDGDSSLWGEDADLVQANSLASVTTVYLDTWNSGYNNRTLPTTVYDTVRDITVRFPMATMDNLTWALGVYTRLSDGSLGYRPAQTIIGSGAGAAFKRTLSVVTLGQLGGKNYVVDSAPGVEWVNALVTQGDQTARREIRLVPTCTLSPGADVVQSIGSTYDHRGVPSITTPVLTYSTAPILDTNGAMDPNTGEFDPAKAVYTFDNTYNKATNSSTRLNYADGASPLTSHRIHALLAKLAPDTLTAGTVITSSTLQGWIQNPVDNGSYLALDKKWTAQTPFVKGEDGYYYMDYVWELSDGRFIRNGKIISLKDNTHQVSITVVNTDGTPNAEAALIGASATGSSLSSTPFSNTQATFNDGTPVYLSYRLVPGSDGLPRYAVTNLSLSSGSTTTGWTTASPVESPDGTHYQLTKAAYDLFKSPDGSGYVVEKGSILRDYLLATLSGGTKVLTLNCNATQPLDNGEVLSYKDLAEDAKLQITVARVYNTFFIDPIRATPQNPYVSINSGILSGNSVGAAPAQNPGATVNAQGNYLEFKEWNTKADGTGTPYAPEQTIQNSDAKYYAVYRPLAMSLQKRLDGSTTEGGTRLSTDIGKPVGVSLALTMERPSAGLTALDITDTADAGLSLLPNTLAIYSGTNAQGTRLTQGVDYTQSLDKGTLTIHFSSDFLAQTTPWNPNFYIHYTMVPTADALLGQQGNQNTAALNYHAGDGLTSTIKAPPCVLYTYGLTIEKLGEGAALLSSTQLAGVRFTLTRADGTVLEFKPIVSGAYTGSMIPQTGGSPVLETNAQGKITLRGIGPGTYYLTETHTLPGYQLLKRPVLLVITTVDGSTGKVQATVDGRTASLANDGSSTSAILPMTIKNYPGFALPASGSFSLLGAIIAGSVLLGASALFTLRYWRH</sequence>
<dbReference type="RefSeq" id="WP_090244595.1">
    <property type="nucleotide sequence ID" value="NZ_FNOU01000008.1"/>
</dbReference>
<dbReference type="InterPro" id="IPR013783">
    <property type="entry name" value="Ig-like_fold"/>
</dbReference>
<dbReference type="Gene3D" id="2.60.40.740">
    <property type="match status" value="1"/>
</dbReference>
<evidence type="ECO:0000259" key="2">
    <source>
        <dbReference type="Pfam" id="PF17802"/>
    </source>
</evidence>
<keyword evidence="1" id="KW-0472">Membrane</keyword>
<dbReference type="STRING" id="1528.SAMN04488579_10831"/>
<evidence type="ECO:0000256" key="1">
    <source>
        <dbReference type="SAM" id="Phobius"/>
    </source>
</evidence>
<evidence type="ECO:0000313" key="3">
    <source>
        <dbReference type="EMBL" id="SDX81657.1"/>
    </source>
</evidence>
<feature type="domain" description="SpaA-like prealbumin fold" evidence="2">
    <location>
        <begin position="1272"/>
        <end position="1366"/>
    </location>
</feature>
<protein>
    <submittedName>
        <fullName evidence="3">Cna protein B-type domain-containing protein</fullName>
    </submittedName>
</protein>
<accession>A0A1H3ESW7</accession>
<dbReference type="InterPro" id="IPR041033">
    <property type="entry name" value="SpaA_PFL_dom_1"/>
</dbReference>
<proteinExistence type="predicted"/>
<dbReference type="Gene3D" id="2.60.40.10">
    <property type="entry name" value="Immunoglobulins"/>
    <property type="match status" value="1"/>
</dbReference>
<dbReference type="Gene3D" id="2.160.20.110">
    <property type="match status" value="1"/>
</dbReference>
<keyword evidence="4" id="KW-1185">Reference proteome</keyword>
<keyword evidence="1" id="KW-1133">Transmembrane helix</keyword>
<dbReference type="EMBL" id="FNOU01000008">
    <property type="protein sequence ID" value="SDX81657.1"/>
    <property type="molecule type" value="Genomic_DNA"/>
</dbReference>
<organism evidence="3 4">
    <name type="scientific">Eubacterium barkeri</name>
    <name type="common">Clostridium barkeri</name>
    <dbReference type="NCBI Taxonomy" id="1528"/>
    <lineage>
        <taxon>Bacteria</taxon>
        <taxon>Bacillati</taxon>
        <taxon>Bacillota</taxon>
        <taxon>Clostridia</taxon>
        <taxon>Eubacteriales</taxon>
        <taxon>Eubacteriaceae</taxon>
        <taxon>Eubacterium</taxon>
    </lineage>
</organism>
<dbReference type="Pfam" id="PF17802">
    <property type="entry name" value="SpaA"/>
    <property type="match status" value="1"/>
</dbReference>
<name>A0A1H3ESW7_EUBBA</name>
<dbReference type="OrthoDB" id="1741965at2"/>
<keyword evidence="1" id="KW-0812">Transmembrane</keyword>
<evidence type="ECO:0000313" key="4">
    <source>
        <dbReference type="Proteomes" id="UP000199652"/>
    </source>
</evidence>
<gene>
    <name evidence="3" type="ORF">SAMN04488579_10831</name>
</gene>